<dbReference type="AlphaFoldDB" id="A0A2D1U5N3"/>
<organism evidence="1 2">
    <name type="scientific">Pedobacter ginsengisoli</name>
    <dbReference type="NCBI Taxonomy" id="363852"/>
    <lineage>
        <taxon>Bacteria</taxon>
        <taxon>Pseudomonadati</taxon>
        <taxon>Bacteroidota</taxon>
        <taxon>Sphingobacteriia</taxon>
        <taxon>Sphingobacteriales</taxon>
        <taxon>Sphingobacteriaceae</taxon>
        <taxon>Pedobacter</taxon>
    </lineage>
</organism>
<dbReference type="PANTHER" id="PTHR39550:SF1">
    <property type="entry name" value="SLL0658 PROTEIN"/>
    <property type="match status" value="1"/>
</dbReference>
<name>A0A2D1U5N3_9SPHI</name>
<dbReference type="KEGG" id="pgs:CPT03_10650"/>
<keyword evidence="2" id="KW-1185">Reference proteome</keyword>
<dbReference type="EMBL" id="CP024091">
    <property type="protein sequence ID" value="ATP56905.1"/>
    <property type="molecule type" value="Genomic_DNA"/>
</dbReference>
<dbReference type="OrthoDB" id="764457at2"/>
<dbReference type="Proteomes" id="UP000223749">
    <property type="component" value="Chromosome"/>
</dbReference>
<sequence>MLIQDKIVITDASCFITLDKIDGMHLLQSLYKQVITTPEIAAEFGKRLPNWVDVKAVQNRDLLYNYAETVDIGEASAMALASEIHADLLIIDDAGARRFAKKLELNITGTVGVILNAKLNGIIPAVKPYIVKIQQTNFRISDWLTTQIIKDAGE</sequence>
<dbReference type="PANTHER" id="PTHR39550">
    <property type="entry name" value="SLL0658 PROTEIN"/>
    <property type="match status" value="1"/>
</dbReference>
<dbReference type="InterPro" id="IPR021799">
    <property type="entry name" value="PIN-like_prokaryotic"/>
</dbReference>
<gene>
    <name evidence="1" type="ORF">CPT03_10650</name>
</gene>
<evidence type="ECO:0000313" key="2">
    <source>
        <dbReference type="Proteomes" id="UP000223749"/>
    </source>
</evidence>
<accession>A0A2D1U5N3</accession>
<evidence type="ECO:0000313" key="1">
    <source>
        <dbReference type="EMBL" id="ATP56905.1"/>
    </source>
</evidence>
<reference evidence="1 2" key="1">
    <citation type="submission" date="2017-10" db="EMBL/GenBank/DDBJ databases">
        <title>Whole genome of Pedobacter ginsengisoli T01R-27 isolated from tomato rhizosphere.</title>
        <authorList>
            <person name="Weon H.-Y."/>
            <person name="Lee S.A."/>
            <person name="Sang M.K."/>
            <person name="Song J."/>
        </authorList>
    </citation>
    <scope>NUCLEOTIDE SEQUENCE [LARGE SCALE GENOMIC DNA]</scope>
    <source>
        <strain evidence="1 2">T01R-27</strain>
    </source>
</reference>
<dbReference type="RefSeq" id="WP_099438839.1">
    <property type="nucleotide sequence ID" value="NZ_CP024091.1"/>
</dbReference>
<protein>
    <submittedName>
        <fullName evidence="1">DUF3368 domain-containing protein</fullName>
    </submittedName>
</protein>
<dbReference type="Pfam" id="PF11848">
    <property type="entry name" value="DUF3368"/>
    <property type="match status" value="1"/>
</dbReference>
<proteinExistence type="predicted"/>